<feature type="region of interest" description="Disordered" evidence="1">
    <location>
        <begin position="106"/>
        <end position="316"/>
    </location>
</feature>
<evidence type="ECO:0000313" key="2">
    <source>
        <dbReference type="EMBL" id="EAQ92519.1"/>
    </source>
</evidence>
<dbReference type="eggNOG" id="KOG4161">
    <property type="taxonomic scope" value="Eukaryota"/>
</dbReference>
<proteinExistence type="predicted"/>
<protein>
    <recommendedName>
        <fullName evidence="4">HhH-GPD domain-containing protein</fullName>
    </recommendedName>
</protein>
<dbReference type="VEuPathDB" id="FungiDB:CHGG_00754"/>
<dbReference type="Gene3D" id="1.10.340.30">
    <property type="entry name" value="Hypothetical protein, domain 2"/>
    <property type="match status" value="1"/>
</dbReference>
<dbReference type="InParanoid" id="Q2HGA0"/>
<name>Q2HGA0_CHAGB</name>
<evidence type="ECO:0000313" key="3">
    <source>
        <dbReference type="Proteomes" id="UP000001056"/>
    </source>
</evidence>
<gene>
    <name evidence="2" type="ORF">CHGG_00754</name>
</gene>
<feature type="compositionally biased region" description="Pro residues" evidence="1">
    <location>
        <begin position="269"/>
        <end position="284"/>
    </location>
</feature>
<dbReference type="HOGENOM" id="CLU_017748_0_0_1"/>
<evidence type="ECO:0008006" key="4">
    <source>
        <dbReference type="Google" id="ProtNLM"/>
    </source>
</evidence>
<dbReference type="AlphaFoldDB" id="Q2HGA0"/>
<dbReference type="STRING" id="306901.Q2HGA0"/>
<accession>Q2HGA0</accession>
<dbReference type="Proteomes" id="UP000001056">
    <property type="component" value="Unassembled WGS sequence"/>
</dbReference>
<feature type="compositionally biased region" description="Basic residues" evidence="1">
    <location>
        <begin position="117"/>
        <end position="134"/>
    </location>
</feature>
<dbReference type="OrthoDB" id="10265068at2759"/>
<keyword evidence="3" id="KW-1185">Reference proteome</keyword>
<evidence type="ECO:0000256" key="1">
    <source>
        <dbReference type="SAM" id="MobiDB-lite"/>
    </source>
</evidence>
<dbReference type="GeneID" id="4386675"/>
<sequence>MASPKSTGQIFAEDLLYGFDIGDEETRQYLTSLIASGQAPQAELDELHELSLMRGAEDWDLLFECASTLREKGVLSGRHGGEVEEASLVPFLEAVLEGGDGVVDGGVVSGHEEKKAKTGKAKGGRKAAVPKKKTLGFGVSHFWGEDDDASGSPGLRQRRQNTKVFGTWSKGSSQDHRVTPGNPLEGADDVLGSPALPPAQSPSPNDADASVTMNEPSLKPATKEDPSPRQPTSPNNLTRTPPETKKTPKTNRAVKATGGSRSPFFTTPTPAPKSKPKPTPPPPSTFNNTPHNQPQDPPAPGKPWNRLMRGYPAEVGGGRGVRVGEVFGPEDGEVGEDGGGDGGGLAGEVVDAVADARERAIGSAWEIGHLTQGPYALDSWRIFCRDVLLGRSDHWTGKGSPPGFQPEWMRVLPHDKELRACLRWMWMREGWEWDPLTGEREPLREEMRKAVDEGRVGYDDSGNLVITREVKASGLNQMFSPSSMSHGFEPQAGCRLWKQPSASLQLFSVLISPLPANSTRSFPTYRKYIETSCAVEIPGFQS</sequence>
<dbReference type="RefSeq" id="XP_001219975.1">
    <property type="nucleotide sequence ID" value="XM_001219974.1"/>
</dbReference>
<dbReference type="EMBL" id="CH408029">
    <property type="protein sequence ID" value="EAQ92519.1"/>
    <property type="molecule type" value="Genomic_DNA"/>
</dbReference>
<reference evidence="3" key="1">
    <citation type="journal article" date="2015" name="Genome Announc.">
        <title>Draft genome sequence of the cellulolytic fungus Chaetomium globosum.</title>
        <authorList>
            <person name="Cuomo C.A."/>
            <person name="Untereiner W.A."/>
            <person name="Ma L.-J."/>
            <person name="Grabherr M."/>
            <person name="Birren B.W."/>
        </authorList>
    </citation>
    <scope>NUCLEOTIDE SEQUENCE [LARGE SCALE GENOMIC DNA]</scope>
    <source>
        <strain evidence="3">ATCC 6205 / CBS 148.51 / DSM 1962 / NBRC 6347 / NRRL 1970</strain>
    </source>
</reference>
<organism evidence="2 3">
    <name type="scientific">Chaetomium globosum (strain ATCC 6205 / CBS 148.51 / DSM 1962 / NBRC 6347 / NRRL 1970)</name>
    <name type="common">Soil fungus</name>
    <dbReference type="NCBI Taxonomy" id="306901"/>
    <lineage>
        <taxon>Eukaryota</taxon>
        <taxon>Fungi</taxon>
        <taxon>Dikarya</taxon>
        <taxon>Ascomycota</taxon>
        <taxon>Pezizomycotina</taxon>
        <taxon>Sordariomycetes</taxon>
        <taxon>Sordariomycetidae</taxon>
        <taxon>Sordariales</taxon>
        <taxon>Chaetomiaceae</taxon>
        <taxon>Chaetomium</taxon>
    </lineage>
</organism>